<evidence type="ECO:0000313" key="8">
    <source>
        <dbReference type="Proteomes" id="UP000250266"/>
    </source>
</evidence>
<evidence type="ECO:0000256" key="4">
    <source>
        <dbReference type="ARBA" id="ARBA00022989"/>
    </source>
</evidence>
<dbReference type="Pfam" id="PF10190">
    <property type="entry name" value="Tmemb_170"/>
    <property type="match status" value="1"/>
</dbReference>
<dbReference type="PANTHER" id="PTHR22779:SF6">
    <property type="entry name" value="SD17342P"/>
    <property type="match status" value="1"/>
</dbReference>
<feature type="transmembrane region" description="Helical" evidence="6">
    <location>
        <begin position="124"/>
        <end position="144"/>
    </location>
</feature>
<keyword evidence="5 6" id="KW-0472">Membrane</keyword>
<proteinExistence type="inferred from homology"/>
<keyword evidence="4 6" id="KW-1133">Transmembrane helix</keyword>
<protein>
    <recommendedName>
        <fullName evidence="9">Integral membrane protein</fullName>
    </recommendedName>
</protein>
<evidence type="ECO:0000256" key="1">
    <source>
        <dbReference type="ARBA" id="ARBA00004141"/>
    </source>
</evidence>
<evidence type="ECO:0000256" key="3">
    <source>
        <dbReference type="ARBA" id="ARBA00022692"/>
    </source>
</evidence>
<feature type="transmembrane region" description="Helical" evidence="6">
    <location>
        <begin position="44"/>
        <end position="67"/>
    </location>
</feature>
<evidence type="ECO:0008006" key="9">
    <source>
        <dbReference type="Google" id="ProtNLM"/>
    </source>
</evidence>
<evidence type="ECO:0000256" key="5">
    <source>
        <dbReference type="ARBA" id="ARBA00023136"/>
    </source>
</evidence>
<keyword evidence="3 6" id="KW-0812">Transmembrane</keyword>
<evidence type="ECO:0000256" key="6">
    <source>
        <dbReference type="SAM" id="Phobius"/>
    </source>
</evidence>
<sequence>MSFIFRPSSSLAPLDYITPSFPSLYWPLPIHGPQTYYLYHPSDIWRFTLLWTLLFYAAVHLAVAGWACVIQWRNWKTVWVVPALFAVVGGIEGVIAGSVVGGLLTWCCRLSGVYNAGYFKMSTWIPFVWGLINALVLIISSFAINGGL</sequence>
<comment type="similarity">
    <text evidence="2">Belongs to the TMEM170 family.</text>
</comment>
<dbReference type="PANTHER" id="PTHR22779">
    <property type="entry name" value="SD17342P"/>
    <property type="match status" value="1"/>
</dbReference>
<organism evidence="7 8">
    <name type="scientific">Lepidopterella palustris CBS 459.81</name>
    <dbReference type="NCBI Taxonomy" id="1314670"/>
    <lineage>
        <taxon>Eukaryota</taxon>
        <taxon>Fungi</taxon>
        <taxon>Dikarya</taxon>
        <taxon>Ascomycota</taxon>
        <taxon>Pezizomycotina</taxon>
        <taxon>Dothideomycetes</taxon>
        <taxon>Pleosporomycetidae</taxon>
        <taxon>Mytilinidiales</taxon>
        <taxon>Argynnaceae</taxon>
        <taxon>Lepidopterella</taxon>
    </lineage>
</organism>
<gene>
    <name evidence="7" type="ORF">K432DRAFT_360214</name>
</gene>
<dbReference type="InterPro" id="IPR019334">
    <property type="entry name" value="TMEM170A/B/YPR153W-like"/>
</dbReference>
<comment type="subcellular location">
    <subcellularLocation>
        <location evidence="1">Membrane</location>
        <topology evidence="1">Multi-pass membrane protein</topology>
    </subcellularLocation>
</comment>
<reference evidence="7 8" key="1">
    <citation type="journal article" date="2016" name="Nat. Commun.">
        <title>Ectomycorrhizal ecology is imprinted in the genome of the dominant symbiotic fungus Cenococcum geophilum.</title>
        <authorList>
            <consortium name="DOE Joint Genome Institute"/>
            <person name="Peter M."/>
            <person name="Kohler A."/>
            <person name="Ohm R.A."/>
            <person name="Kuo A."/>
            <person name="Krutzmann J."/>
            <person name="Morin E."/>
            <person name="Arend M."/>
            <person name="Barry K.W."/>
            <person name="Binder M."/>
            <person name="Choi C."/>
            <person name="Clum A."/>
            <person name="Copeland A."/>
            <person name="Grisel N."/>
            <person name="Haridas S."/>
            <person name="Kipfer T."/>
            <person name="LaButti K."/>
            <person name="Lindquist E."/>
            <person name="Lipzen A."/>
            <person name="Maire R."/>
            <person name="Meier B."/>
            <person name="Mihaltcheva S."/>
            <person name="Molinier V."/>
            <person name="Murat C."/>
            <person name="Poggeler S."/>
            <person name="Quandt C.A."/>
            <person name="Sperisen C."/>
            <person name="Tritt A."/>
            <person name="Tisserant E."/>
            <person name="Crous P.W."/>
            <person name="Henrissat B."/>
            <person name="Nehls U."/>
            <person name="Egli S."/>
            <person name="Spatafora J.W."/>
            <person name="Grigoriev I.V."/>
            <person name="Martin F.M."/>
        </authorList>
    </citation>
    <scope>NUCLEOTIDE SEQUENCE [LARGE SCALE GENOMIC DNA]</scope>
    <source>
        <strain evidence="7 8">CBS 459.81</strain>
    </source>
</reference>
<accession>A0A8E2JC24</accession>
<evidence type="ECO:0000256" key="2">
    <source>
        <dbReference type="ARBA" id="ARBA00006325"/>
    </source>
</evidence>
<feature type="transmembrane region" description="Helical" evidence="6">
    <location>
        <begin position="79"/>
        <end position="104"/>
    </location>
</feature>
<dbReference type="Proteomes" id="UP000250266">
    <property type="component" value="Unassembled WGS sequence"/>
</dbReference>
<dbReference type="EMBL" id="KV745202">
    <property type="protein sequence ID" value="OCK76534.1"/>
    <property type="molecule type" value="Genomic_DNA"/>
</dbReference>
<dbReference type="OrthoDB" id="2131401at2759"/>
<dbReference type="AlphaFoldDB" id="A0A8E2JC24"/>
<keyword evidence="8" id="KW-1185">Reference proteome</keyword>
<evidence type="ECO:0000313" key="7">
    <source>
        <dbReference type="EMBL" id="OCK76534.1"/>
    </source>
</evidence>
<dbReference type="GO" id="GO:0016020">
    <property type="term" value="C:membrane"/>
    <property type="evidence" value="ECO:0007669"/>
    <property type="project" value="UniProtKB-SubCell"/>
</dbReference>
<name>A0A8E2JC24_9PEZI</name>